<reference evidence="2 3" key="2">
    <citation type="submission" date="2024-05" db="EMBL/GenBank/DDBJ databases">
        <authorList>
            <person name="Chen Y."/>
            <person name="Shah S."/>
            <person name="Dougan E. K."/>
            <person name="Thang M."/>
            <person name="Chan C."/>
        </authorList>
    </citation>
    <scope>NUCLEOTIDE SEQUENCE [LARGE SCALE GENOMIC DNA]</scope>
</reference>
<gene>
    <name evidence="1" type="ORF">C1SCF055_LOCUS15925</name>
</gene>
<dbReference type="Proteomes" id="UP001152797">
    <property type="component" value="Unassembled WGS sequence"/>
</dbReference>
<reference evidence="1" key="1">
    <citation type="submission" date="2022-10" db="EMBL/GenBank/DDBJ databases">
        <authorList>
            <person name="Chen Y."/>
            <person name="Dougan E. K."/>
            <person name="Chan C."/>
            <person name="Rhodes N."/>
            <person name="Thang M."/>
        </authorList>
    </citation>
    <scope>NUCLEOTIDE SEQUENCE</scope>
</reference>
<accession>A0A9P1CC91</accession>
<name>A0A9P1CC91_9DINO</name>
<dbReference type="EMBL" id="CAMXCT010001302">
    <property type="protein sequence ID" value="CAI3988801.1"/>
    <property type="molecule type" value="Genomic_DNA"/>
</dbReference>
<dbReference type="EMBL" id="CAMXCT020001302">
    <property type="protein sequence ID" value="CAL1142176.1"/>
    <property type="molecule type" value="Genomic_DNA"/>
</dbReference>
<keyword evidence="3" id="KW-1185">Reference proteome</keyword>
<evidence type="ECO:0000313" key="3">
    <source>
        <dbReference type="Proteomes" id="UP001152797"/>
    </source>
</evidence>
<comment type="caution">
    <text evidence="1">The sequence shown here is derived from an EMBL/GenBank/DDBJ whole genome shotgun (WGS) entry which is preliminary data.</text>
</comment>
<organism evidence="1">
    <name type="scientific">Cladocopium goreaui</name>
    <dbReference type="NCBI Taxonomy" id="2562237"/>
    <lineage>
        <taxon>Eukaryota</taxon>
        <taxon>Sar</taxon>
        <taxon>Alveolata</taxon>
        <taxon>Dinophyceae</taxon>
        <taxon>Suessiales</taxon>
        <taxon>Symbiodiniaceae</taxon>
        <taxon>Cladocopium</taxon>
    </lineage>
</organism>
<sequence length="108" mass="11748">MSMYDSRAHGLKLGMKAACVHGLWPGASLQLWGGVMVLTSPTTRAGKGRLVRTDVRWQLKGRSNCETFNVVSGSAAGGPVPSTIWDSEHGMFLWNLAERRAAFTLTIE</sequence>
<evidence type="ECO:0000313" key="1">
    <source>
        <dbReference type="EMBL" id="CAI3988801.1"/>
    </source>
</evidence>
<proteinExistence type="predicted"/>
<evidence type="ECO:0000313" key="2">
    <source>
        <dbReference type="EMBL" id="CAL4776113.1"/>
    </source>
</evidence>
<dbReference type="AlphaFoldDB" id="A0A9P1CC91"/>
<dbReference type="EMBL" id="CAMXCT030001302">
    <property type="protein sequence ID" value="CAL4776113.1"/>
    <property type="molecule type" value="Genomic_DNA"/>
</dbReference>
<protein>
    <submittedName>
        <fullName evidence="1">Uncharacterized protein</fullName>
    </submittedName>
</protein>